<reference evidence="4 5" key="1">
    <citation type="submission" date="2020-05" db="EMBL/GenBank/DDBJ databases">
        <title>Complete genome sequence of Gemmatimonas greenlandica TET16.</title>
        <authorList>
            <person name="Zeng Y."/>
        </authorList>
    </citation>
    <scope>NUCLEOTIDE SEQUENCE [LARGE SCALE GENOMIC DNA]</scope>
    <source>
        <strain evidence="4 5">TET16</strain>
    </source>
</reference>
<keyword evidence="4" id="KW-0378">Hydrolase</keyword>
<dbReference type="Pfam" id="PF00271">
    <property type="entry name" value="Helicase_C"/>
    <property type="match status" value="1"/>
</dbReference>
<proteinExistence type="predicted"/>
<dbReference type="CDD" id="cd00085">
    <property type="entry name" value="HNHc"/>
    <property type="match status" value="1"/>
</dbReference>
<dbReference type="InterPro" id="IPR050742">
    <property type="entry name" value="Helicase_Restrict-Modif_Enz"/>
</dbReference>
<dbReference type="Gene3D" id="3.40.50.300">
    <property type="entry name" value="P-loop containing nucleotide triphosphate hydrolases"/>
    <property type="match status" value="2"/>
</dbReference>
<feature type="domain" description="Helicase ATP-binding" evidence="2">
    <location>
        <begin position="38"/>
        <end position="223"/>
    </location>
</feature>
<dbReference type="KEGG" id="ggr:HKW67_13930"/>
<dbReference type="GO" id="GO:0004519">
    <property type="term" value="F:endonuclease activity"/>
    <property type="evidence" value="ECO:0007669"/>
    <property type="project" value="InterPro"/>
</dbReference>
<dbReference type="GO" id="GO:0005524">
    <property type="term" value="F:ATP binding"/>
    <property type="evidence" value="ECO:0007669"/>
    <property type="project" value="InterPro"/>
</dbReference>
<dbReference type="SMART" id="SM00487">
    <property type="entry name" value="DEXDc"/>
    <property type="match status" value="1"/>
</dbReference>
<accession>A0A6M4IQV5</accession>
<evidence type="ECO:0000256" key="1">
    <source>
        <dbReference type="SAM" id="MobiDB-lite"/>
    </source>
</evidence>
<dbReference type="InterPro" id="IPR027417">
    <property type="entry name" value="P-loop_NTPase"/>
</dbReference>
<dbReference type="InterPro" id="IPR006935">
    <property type="entry name" value="Helicase/UvrB_N"/>
</dbReference>
<evidence type="ECO:0000259" key="3">
    <source>
        <dbReference type="PROSITE" id="PS51194"/>
    </source>
</evidence>
<keyword evidence="4" id="KW-0347">Helicase</keyword>
<keyword evidence="4" id="KW-0547">Nucleotide-binding</keyword>
<dbReference type="Pfam" id="PF04851">
    <property type="entry name" value="ResIII"/>
    <property type="match status" value="1"/>
</dbReference>
<keyword evidence="5" id="KW-1185">Reference proteome</keyword>
<dbReference type="InterPro" id="IPR003615">
    <property type="entry name" value="HNH_nuc"/>
</dbReference>
<dbReference type="SUPFAM" id="SSF52540">
    <property type="entry name" value="P-loop containing nucleoside triphosphate hydrolases"/>
    <property type="match status" value="1"/>
</dbReference>
<sequence>MSEWEREYNLDEARKQPSGREEAAHQTEALSELSKWYSAQSTVDSGGLLVLPTGAGKTFTAVRFLCRNPLSEGYKVLWLAHTHHLLEQALDSFGKRSDGARLEVGHIREPRERLRARVVSGTHGHSRIAAVSQNDDVVIATLQTAARAYREGHAQLQAFLESAKGKLVVVFDEAHHAPAPSYTEFLLSLRRQIPGMKLMGLTATPMYNDTKREGWLAKLFPQKILYQVSASRLIAQGILAKPIPIPCRTKFEPRFDAAKFQRWRAMYQDVPDDIITQLAENQERNDTIWRTYVERRADFGKTIIFADRWHQCEYLCEKLRENGVRANAVYSHVDRGPGTVEERNRRSRDANALVLKAFHDGELDVLINVRMLTEGTDVPNVQTVFLTRQTTSPILLRQMVGRALRGPKFGGTTTANIVLFMDQWREAIQWAEFDDLWTGAESQEARPARRELPLQLVSIELVRRLARQMETGQLAPASFLELLPLGWFVSDFDVEVAETDDTAHVRPMVLVHEDEKASYDAFLKHLCSSDIRPFADPGLRYNAVSAQIDEWTAFFFANKEQNASGIGMSLFHLARHVGQRAGEAPPFFPFEHREAHDLTLAARQATVEDWGPSQTWKYLSTVYEDEQRFWRALFPTFDLFRHQFRHLVEGQLQRTTGVGIIGPTSPVIAPPAVLPDSEPSESAKREVFRRDGNRCLCCGSSNSRTLQVDHIVARYHGGTNEPNNLQTLCSTCNRDKSIREMHFRRTATLLRAVPPLEFPSGFASSNPDQLERDLRRTINMFFQCAAVDHIETGARGPRRREWRIHLRSGNPREWLEGHASALFAQIRSAQNGDRAAQIQRLAVMASGDDEFGRAEYRFEPNALPDMRPLKSRDLKPRSAVAVYAPTIRGFPNEPLAAKLVRVDPRRKVADIRVQIGQKTEEVTEVPFAAIFHWDALAIVGKE</sequence>
<dbReference type="InterPro" id="IPR002711">
    <property type="entry name" value="HNH"/>
</dbReference>
<dbReference type="AlphaFoldDB" id="A0A6M4IQV5"/>
<dbReference type="Proteomes" id="UP000500938">
    <property type="component" value="Chromosome"/>
</dbReference>
<gene>
    <name evidence="4" type="ORF">HKW67_13930</name>
</gene>
<organism evidence="4 5">
    <name type="scientific">Gemmatimonas groenlandica</name>
    <dbReference type="NCBI Taxonomy" id="2732249"/>
    <lineage>
        <taxon>Bacteria</taxon>
        <taxon>Pseudomonadati</taxon>
        <taxon>Gemmatimonadota</taxon>
        <taxon>Gemmatimonadia</taxon>
        <taxon>Gemmatimonadales</taxon>
        <taxon>Gemmatimonadaceae</taxon>
        <taxon>Gemmatimonas</taxon>
    </lineage>
</organism>
<name>A0A6M4IQV5_9BACT</name>
<dbReference type="PROSITE" id="PS51192">
    <property type="entry name" value="HELICASE_ATP_BIND_1"/>
    <property type="match status" value="1"/>
</dbReference>
<dbReference type="Gene3D" id="1.10.30.50">
    <property type="match status" value="1"/>
</dbReference>
<keyword evidence="4" id="KW-0067">ATP-binding</keyword>
<dbReference type="GO" id="GO:0036121">
    <property type="term" value="F:double-stranded DNA helicase activity"/>
    <property type="evidence" value="ECO:0007669"/>
    <property type="project" value="TreeGrafter"/>
</dbReference>
<evidence type="ECO:0000259" key="2">
    <source>
        <dbReference type="PROSITE" id="PS51192"/>
    </source>
</evidence>
<dbReference type="InterPro" id="IPR014001">
    <property type="entry name" value="Helicase_ATP-bd"/>
</dbReference>
<protein>
    <submittedName>
        <fullName evidence="4">DEAD/DEAH box helicase family protein</fullName>
    </submittedName>
</protein>
<dbReference type="GO" id="GO:0061749">
    <property type="term" value="F:forked DNA-dependent helicase activity"/>
    <property type="evidence" value="ECO:0007669"/>
    <property type="project" value="TreeGrafter"/>
</dbReference>
<evidence type="ECO:0000313" key="4">
    <source>
        <dbReference type="EMBL" id="QJR36525.1"/>
    </source>
</evidence>
<evidence type="ECO:0000313" key="5">
    <source>
        <dbReference type="Proteomes" id="UP000500938"/>
    </source>
</evidence>
<dbReference type="PROSITE" id="PS51194">
    <property type="entry name" value="HELICASE_CTER"/>
    <property type="match status" value="1"/>
</dbReference>
<dbReference type="PANTHER" id="PTHR47396:SF1">
    <property type="entry name" value="ATP-DEPENDENT HELICASE IRC3-RELATED"/>
    <property type="match status" value="1"/>
</dbReference>
<dbReference type="SMART" id="SM00507">
    <property type="entry name" value="HNHc"/>
    <property type="match status" value="1"/>
</dbReference>
<dbReference type="GO" id="GO:0016787">
    <property type="term" value="F:hydrolase activity"/>
    <property type="evidence" value="ECO:0007669"/>
    <property type="project" value="InterPro"/>
</dbReference>
<dbReference type="Pfam" id="PF01844">
    <property type="entry name" value="HNH"/>
    <property type="match status" value="1"/>
</dbReference>
<dbReference type="GO" id="GO:0008270">
    <property type="term" value="F:zinc ion binding"/>
    <property type="evidence" value="ECO:0007669"/>
    <property type="project" value="InterPro"/>
</dbReference>
<dbReference type="SMART" id="SM00490">
    <property type="entry name" value="HELICc"/>
    <property type="match status" value="1"/>
</dbReference>
<dbReference type="InterPro" id="IPR001650">
    <property type="entry name" value="Helicase_C-like"/>
</dbReference>
<dbReference type="PANTHER" id="PTHR47396">
    <property type="entry name" value="TYPE I RESTRICTION ENZYME ECOKI R PROTEIN"/>
    <property type="match status" value="1"/>
</dbReference>
<feature type="domain" description="Helicase C-terminal" evidence="3">
    <location>
        <begin position="274"/>
        <end position="460"/>
    </location>
</feature>
<dbReference type="EMBL" id="CP053085">
    <property type="protein sequence ID" value="QJR36525.1"/>
    <property type="molecule type" value="Genomic_DNA"/>
</dbReference>
<dbReference type="GO" id="GO:0000403">
    <property type="term" value="F:Y-form DNA binding"/>
    <property type="evidence" value="ECO:0007669"/>
    <property type="project" value="TreeGrafter"/>
</dbReference>
<feature type="region of interest" description="Disordered" evidence="1">
    <location>
        <begin position="1"/>
        <end position="22"/>
    </location>
</feature>